<dbReference type="AlphaFoldDB" id="A0A239J9E2"/>
<gene>
    <name evidence="1" type="ORF">SAMN05446037_103414</name>
</gene>
<dbReference type="RefSeq" id="WP_089284907.1">
    <property type="nucleotide sequence ID" value="NZ_FZOJ01000034.1"/>
</dbReference>
<dbReference type="EMBL" id="FZOJ01000034">
    <property type="protein sequence ID" value="SNT02497.1"/>
    <property type="molecule type" value="Genomic_DNA"/>
</dbReference>
<dbReference type="Proteomes" id="UP000198304">
    <property type="component" value="Unassembled WGS sequence"/>
</dbReference>
<organism evidence="1 2">
    <name type="scientific">Anaerovirgula multivorans</name>
    <dbReference type="NCBI Taxonomy" id="312168"/>
    <lineage>
        <taxon>Bacteria</taxon>
        <taxon>Bacillati</taxon>
        <taxon>Bacillota</taxon>
        <taxon>Clostridia</taxon>
        <taxon>Peptostreptococcales</taxon>
        <taxon>Natronincolaceae</taxon>
        <taxon>Anaerovirgula</taxon>
    </lineage>
</organism>
<reference evidence="2" key="1">
    <citation type="submission" date="2017-06" db="EMBL/GenBank/DDBJ databases">
        <authorList>
            <person name="Varghese N."/>
            <person name="Submissions S."/>
        </authorList>
    </citation>
    <scope>NUCLEOTIDE SEQUENCE [LARGE SCALE GENOMIC DNA]</scope>
    <source>
        <strain evidence="2">SCA</strain>
    </source>
</reference>
<sequence>MIKAYVVGISTHYENEDIEIRYRIYKDQELVCEKSIFQEFKKPLVVSHVALLTLLKELEKYTEYEITIVINDAALNEQIRGTSKTKNKDVLKMANIVREELNKFKGSVTVKDVSGNPAELMEWNDILQP</sequence>
<protein>
    <submittedName>
        <fullName evidence="1">Uncharacterized protein</fullName>
    </submittedName>
</protein>
<proteinExistence type="predicted"/>
<evidence type="ECO:0000313" key="2">
    <source>
        <dbReference type="Proteomes" id="UP000198304"/>
    </source>
</evidence>
<name>A0A239J9E2_9FIRM</name>
<dbReference type="OrthoDB" id="1753730at2"/>
<keyword evidence="2" id="KW-1185">Reference proteome</keyword>
<evidence type="ECO:0000313" key="1">
    <source>
        <dbReference type="EMBL" id="SNT02497.1"/>
    </source>
</evidence>
<accession>A0A239J9E2</accession>